<dbReference type="Pfam" id="PF00263">
    <property type="entry name" value="Secretin"/>
    <property type="match status" value="1"/>
</dbReference>
<reference evidence="9 10" key="1">
    <citation type="submission" date="2022-11" db="EMBL/GenBank/DDBJ databases">
        <title>Haliovirga abyssi gen. nov., sp. nov., a mesophilic fermentative bacterium isolated from the Iheya North hydrothermal field and the proposal of Haliovirgaceae fam. nov.</title>
        <authorList>
            <person name="Miyazaki U."/>
            <person name="Tame A."/>
            <person name="Miyazaki J."/>
            <person name="Takai K."/>
            <person name="Sawayama S."/>
            <person name="Kitajima M."/>
            <person name="Okamoto A."/>
            <person name="Nakagawa S."/>
        </authorList>
    </citation>
    <scope>NUCLEOTIDE SEQUENCE [LARGE SCALE GENOMIC DNA]</scope>
    <source>
        <strain evidence="9 10">IC12</strain>
    </source>
</reference>
<evidence type="ECO:0000259" key="8">
    <source>
        <dbReference type="SMART" id="SM00965"/>
    </source>
</evidence>
<dbReference type="EMBL" id="AP027059">
    <property type="protein sequence ID" value="BDU49786.1"/>
    <property type="molecule type" value="Genomic_DNA"/>
</dbReference>
<comment type="similarity">
    <text evidence="7">Belongs to the bacterial secretin family.</text>
</comment>
<dbReference type="SMART" id="SM00965">
    <property type="entry name" value="STN"/>
    <property type="match status" value="3"/>
</dbReference>
<proteinExistence type="inferred from homology"/>
<dbReference type="InterPro" id="IPR011662">
    <property type="entry name" value="Secretin/TonB_short_N"/>
</dbReference>
<sequence>MKGKFKWILVLFIVLSAISFSAGKKIKLSVRGAEIKDVLIMLTQQSGINVVPDRTVTGRVTINLENVNIAEAFKVLNKVYGYKFDKIGDNTYMVTKKNINAGKKEIKIKHGLISFNIQNSDIREVLNDISQKSGINIIMEGSVNGKISGSVKDVDIEDGLTALLQANGFSLMKDNNIYRVLNRRSINSRKNKMNISIVNNKISIDVENESIVKILREIGRLSNLNMIIVGGGVETINVKLHDISVQDSIETILSGTSYTYSQNEDGTYIIGRKNIGSASYAMFTRTELIPLQYVHAEKIPTMLPNNFPVSNIKVISEQNAILATGTDKELKRLKGYLKELDKKAPQISVEALVIEISHNNNNSSKLELQGFYGDEKNILANSSTGDFRYLSLTKVSNQFYSEIKLLVQKGEARIKASPSITTLNGEKATINVGTVQYYKVTTLDENGKEKNDYKSVDAGVSLNVTPWITSSGEINLKINPTISNIGASPAEGPPSVSKREANTVVRIKDGGTIVIGGLTQNVVSNKVSGVPFISDIPLLGELFKSRTKDLNQIELIIYITPKILKNASEREAKNSMKEMIKKVENK</sequence>
<dbReference type="KEGG" id="haby:HLVA_03550"/>
<dbReference type="InterPro" id="IPR038591">
    <property type="entry name" value="NolW-like_sf"/>
</dbReference>
<dbReference type="Gene3D" id="3.55.50.30">
    <property type="match status" value="1"/>
</dbReference>
<keyword evidence="3" id="KW-0812">Transmembrane</keyword>
<dbReference type="InterPro" id="IPR049371">
    <property type="entry name" value="GspD-like_N0"/>
</dbReference>
<keyword evidence="2" id="KW-0813">Transport</keyword>
<evidence type="ECO:0000313" key="9">
    <source>
        <dbReference type="EMBL" id="BDU49786.1"/>
    </source>
</evidence>
<dbReference type="PRINTS" id="PR00811">
    <property type="entry name" value="BCTERIALGSPD"/>
</dbReference>
<evidence type="ECO:0000256" key="6">
    <source>
        <dbReference type="ARBA" id="ARBA00023237"/>
    </source>
</evidence>
<keyword evidence="6" id="KW-0998">Cell outer membrane</keyword>
<keyword evidence="5" id="KW-0472">Membrane</keyword>
<evidence type="ECO:0000256" key="5">
    <source>
        <dbReference type="ARBA" id="ARBA00023136"/>
    </source>
</evidence>
<dbReference type="InterPro" id="IPR001775">
    <property type="entry name" value="GspD/PilQ"/>
</dbReference>
<dbReference type="GO" id="GO:0019867">
    <property type="term" value="C:outer membrane"/>
    <property type="evidence" value="ECO:0007669"/>
    <property type="project" value="InterPro"/>
</dbReference>
<dbReference type="Gene3D" id="3.30.1370.130">
    <property type="match status" value="1"/>
</dbReference>
<dbReference type="GO" id="GO:0009306">
    <property type="term" value="P:protein secretion"/>
    <property type="evidence" value="ECO:0007669"/>
    <property type="project" value="InterPro"/>
</dbReference>
<gene>
    <name evidence="9" type="ORF">HLVA_03550</name>
</gene>
<dbReference type="RefSeq" id="WP_307904730.1">
    <property type="nucleotide sequence ID" value="NZ_AP027059.1"/>
</dbReference>
<feature type="domain" description="Secretin/TonB short N-terminal" evidence="8">
    <location>
        <begin position="135"/>
        <end position="183"/>
    </location>
</feature>
<dbReference type="AlphaFoldDB" id="A0AAU9DUT0"/>
<evidence type="ECO:0000256" key="2">
    <source>
        <dbReference type="ARBA" id="ARBA00022448"/>
    </source>
</evidence>
<dbReference type="Pfam" id="PF21305">
    <property type="entry name" value="type_II_gspD_N0"/>
    <property type="match status" value="1"/>
</dbReference>
<dbReference type="Gene3D" id="3.30.1370.120">
    <property type="match status" value="1"/>
</dbReference>
<dbReference type="InterPro" id="IPR004845">
    <property type="entry name" value="T2SS_GspD_CS"/>
</dbReference>
<name>A0AAU9DUT0_9FUSO</name>
<evidence type="ECO:0000256" key="4">
    <source>
        <dbReference type="ARBA" id="ARBA00022729"/>
    </source>
</evidence>
<keyword evidence="10" id="KW-1185">Reference proteome</keyword>
<dbReference type="InterPro" id="IPR050810">
    <property type="entry name" value="Bact_Secretion_Sys_Channel"/>
</dbReference>
<evidence type="ECO:0000256" key="3">
    <source>
        <dbReference type="ARBA" id="ARBA00022692"/>
    </source>
</evidence>
<dbReference type="InterPro" id="IPR004846">
    <property type="entry name" value="T2SS/T3SS_dom"/>
</dbReference>
<feature type="domain" description="Secretin/TonB short N-terminal" evidence="8">
    <location>
        <begin position="48"/>
        <end position="97"/>
    </location>
</feature>
<evidence type="ECO:0000313" key="10">
    <source>
        <dbReference type="Proteomes" id="UP001321582"/>
    </source>
</evidence>
<evidence type="ECO:0000256" key="1">
    <source>
        <dbReference type="ARBA" id="ARBA00004370"/>
    </source>
</evidence>
<dbReference type="PANTHER" id="PTHR30332">
    <property type="entry name" value="PROBABLE GENERAL SECRETION PATHWAY PROTEIN D"/>
    <property type="match status" value="1"/>
</dbReference>
<organism evidence="9 10">
    <name type="scientific">Haliovirga abyssi</name>
    <dbReference type="NCBI Taxonomy" id="2996794"/>
    <lineage>
        <taxon>Bacteria</taxon>
        <taxon>Fusobacteriati</taxon>
        <taxon>Fusobacteriota</taxon>
        <taxon>Fusobacteriia</taxon>
        <taxon>Fusobacteriales</taxon>
        <taxon>Haliovirgaceae</taxon>
        <taxon>Haliovirga</taxon>
    </lineage>
</organism>
<dbReference type="PROSITE" id="PS00875">
    <property type="entry name" value="T2SP_D"/>
    <property type="match status" value="1"/>
</dbReference>
<dbReference type="PANTHER" id="PTHR30332:SF24">
    <property type="entry name" value="SECRETIN GSPD-RELATED"/>
    <property type="match status" value="1"/>
</dbReference>
<dbReference type="GO" id="GO:0015627">
    <property type="term" value="C:type II protein secretion system complex"/>
    <property type="evidence" value="ECO:0007669"/>
    <property type="project" value="TreeGrafter"/>
</dbReference>
<evidence type="ECO:0000256" key="7">
    <source>
        <dbReference type="RuleBase" id="RU004003"/>
    </source>
</evidence>
<keyword evidence="4" id="KW-0732">Signal</keyword>
<accession>A0AAU9DUT0</accession>
<comment type="subcellular location">
    <subcellularLocation>
        <location evidence="1">Membrane</location>
    </subcellularLocation>
</comment>
<dbReference type="Proteomes" id="UP001321582">
    <property type="component" value="Chromosome"/>
</dbReference>
<protein>
    <recommendedName>
        <fullName evidence="8">Secretin/TonB short N-terminal domain-containing protein</fullName>
    </recommendedName>
</protein>
<feature type="domain" description="Secretin/TonB short N-terminal" evidence="8">
    <location>
        <begin position="224"/>
        <end position="273"/>
    </location>
</feature>